<protein>
    <recommendedName>
        <fullName evidence="3">Rhamnosyl transferase</fullName>
    </recommendedName>
</protein>
<dbReference type="OrthoDB" id="4869844at2"/>
<name>A0A411YHZ0_9ACTN</name>
<proteinExistence type="predicted"/>
<accession>A0A411YHZ0</accession>
<evidence type="ECO:0000313" key="1">
    <source>
        <dbReference type="EMBL" id="QBI20833.1"/>
    </source>
</evidence>
<dbReference type="AlphaFoldDB" id="A0A411YHZ0"/>
<dbReference type="InterPro" id="IPR021466">
    <property type="entry name" value="Put_rhamnosyl_transferase"/>
</dbReference>
<dbReference type="Pfam" id="PF11316">
    <property type="entry name" value="Rhamno_transf"/>
    <property type="match status" value="1"/>
</dbReference>
<dbReference type="Proteomes" id="UP000291469">
    <property type="component" value="Chromosome"/>
</dbReference>
<organism evidence="1 2">
    <name type="scientific">Egibacter rhizosphaerae</name>
    <dbReference type="NCBI Taxonomy" id="1670831"/>
    <lineage>
        <taxon>Bacteria</taxon>
        <taxon>Bacillati</taxon>
        <taxon>Actinomycetota</taxon>
        <taxon>Nitriliruptoria</taxon>
        <taxon>Egibacterales</taxon>
        <taxon>Egibacteraceae</taxon>
        <taxon>Egibacter</taxon>
    </lineage>
</organism>
<evidence type="ECO:0008006" key="3">
    <source>
        <dbReference type="Google" id="ProtNLM"/>
    </source>
</evidence>
<sequence>MDTTNPAASSFVHAFVRYSILSARNEGGWSGARQDGDLETYRQRLFDPQRLAVHAHLFENVTLPSIAEQTVEVGASWFRLTVLTSTELPESHRDRLHAALAPLGWAELREVSPTQDPSKVVTEAIEPLTGRDVYATLRIDDDDGLARTFMAQLAPYLTPAWAGYAAAFPSGAAGLLDQHGNGFEEVRHARWPYSSIGLTYVAAAGNAPYSHVFQLGPHRRVDERIPLVTDGRECAWIRSIHWAQEQSYTRGLEKHRRQYSRGEPIAASEVRERFPITIACGP</sequence>
<reference evidence="1 2" key="1">
    <citation type="submission" date="2019-01" db="EMBL/GenBank/DDBJ databases">
        <title>Egibacter rhizosphaerae EGI 80759T.</title>
        <authorList>
            <person name="Chen D.-D."/>
            <person name="Tian Y."/>
            <person name="Jiao J.-Y."/>
            <person name="Zhang X.-T."/>
            <person name="Zhang Y.-G."/>
            <person name="Zhang Y."/>
            <person name="Xiao M."/>
            <person name="Shu W.-S."/>
            <person name="Li W.-J."/>
        </authorList>
    </citation>
    <scope>NUCLEOTIDE SEQUENCE [LARGE SCALE GENOMIC DNA]</scope>
    <source>
        <strain evidence="1 2">EGI 80759</strain>
    </source>
</reference>
<evidence type="ECO:0000313" key="2">
    <source>
        <dbReference type="Proteomes" id="UP000291469"/>
    </source>
</evidence>
<dbReference type="KEGG" id="erz:ER308_15485"/>
<keyword evidence="2" id="KW-1185">Reference proteome</keyword>
<dbReference type="RefSeq" id="WP_131155826.1">
    <property type="nucleotide sequence ID" value="NZ_CP036402.1"/>
</dbReference>
<gene>
    <name evidence="1" type="ORF">ER308_15485</name>
</gene>
<dbReference type="EMBL" id="CP036402">
    <property type="protein sequence ID" value="QBI20833.1"/>
    <property type="molecule type" value="Genomic_DNA"/>
</dbReference>